<feature type="region of interest" description="Disordered" evidence="1">
    <location>
        <begin position="100"/>
        <end position="131"/>
    </location>
</feature>
<name>A0A7W9MRA0_9ACTN</name>
<evidence type="ECO:0000313" key="2">
    <source>
        <dbReference type="EMBL" id="MBB5833401.1"/>
    </source>
</evidence>
<reference evidence="2 3" key="1">
    <citation type="submission" date="2020-08" db="EMBL/GenBank/DDBJ databases">
        <title>Sequencing the genomes of 1000 actinobacteria strains.</title>
        <authorList>
            <person name="Klenk H.-P."/>
        </authorList>
    </citation>
    <scope>NUCLEOTIDE SEQUENCE [LARGE SCALE GENOMIC DNA]</scope>
    <source>
        <strain evidence="2 3">DSM 28967</strain>
    </source>
</reference>
<feature type="compositionally biased region" description="Basic residues" evidence="1">
    <location>
        <begin position="121"/>
        <end position="131"/>
    </location>
</feature>
<feature type="compositionally biased region" description="Basic and acidic residues" evidence="1">
    <location>
        <begin position="106"/>
        <end position="120"/>
    </location>
</feature>
<dbReference type="AlphaFoldDB" id="A0A7W9MRA0"/>
<evidence type="ECO:0000256" key="1">
    <source>
        <dbReference type="SAM" id="MobiDB-lite"/>
    </source>
</evidence>
<accession>A0A7W9MRA0</accession>
<evidence type="ECO:0008006" key="4">
    <source>
        <dbReference type="Google" id="ProtNLM"/>
    </source>
</evidence>
<keyword evidence="3" id="KW-1185">Reference proteome</keyword>
<dbReference type="Proteomes" id="UP000549971">
    <property type="component" value="Unassembled WGS sequence"/>
</dbReference>
<dbReference type="RefSeq" id="WP_202892824.1">
    <property type="nucleotide sequence ID" value="NZ_JACHMY010000001.1"/>
</dbReference>
<organism evidence="2 3">
    <name type="scientific">Kribbella italica</name>
    <dbReference type="NCBI Taxonomy" id="1540520"/>
    <lineage>
        <taxon>Bacteria</taxon>
        <taxon>Bacillati</taxon>
        <taxon>Actinomycetota</taxon>
        <taxon>Actinomycetes</taxon>
        <taxon>Propionibacteriales</taxon>
        <taxon>Kribbellaceae</taxon>
        <taxon>Kribbella</taxon>
    </lineage>
</organism>
<sequence>MVEQYREKYGIETVPSMWGNFRRRNGIEARLVRDDDLIPWEIKDEHRWRNAVTLLRAVARQRAGMELSERDAERLPGWLETRRETGTVVHYDPDTERGFFYVPRRPGIDNDLIREPESKTTPRRSRDKRDS</sequence>
<evidence type="ECO:0000313" key="3">
    <source>
        <dbReference type="Proteomes" id="UP000549971"/>
    </source>
</evidence>
<protein>
    <recommendedName>
        <fullName evidence="4">Immunity repressor</fullName>
    </recommendedName>
</protein>
<dbReference type="EMBL" id="JACHMY010000001">
    <property type="protein sequence ID" value="MBB5833401.1"/>
    <property type="molecule type" value="Genomic_DNA"/>
</dbReference>
<gene>
    <name evidence="2" type="ORF">HDA39_000135</name>
</gene>
<proteinExistence type="predicted"/>
<comment type="caution">
    <text evidence="2">The sequence shown here is derived from an EMBL/GenBank/DDBJ whole genome shotgun (WGS) entry which is preliminary data.</text>
</comment>